<dbReference type="OrthoDB" id="2418264at2759"/>
<protein>
    <submittedName>
        <fullName evidence="1">Uncharacterized protein</fullName>
    </submittedName>
</protein>
<dbReference type="AlphaFoldDB" id="A0A397TRQ8"/>
<evidence type="ECO:0000313" key="2">
    <source>
        <dbReference type="Proteomes" id="UP000265703"/>
    </source>
</evidence>
<accession>A0A397TRQ8</accession>
<organism evidence="1 2">
    <name type="scientific">Glomus cerebriforme</name>
    <dbReference type="NCBI Taxonomy" id="658196"/>
    <lineage>
        <taxon>Eukaryota</taxon>
        <taxon>Fungi</taxon>
        <taxon>Fungi incertae sedis</taxon>
        <taxon>Mucoromycota</taxon>
        <taxon>Glomeromycotina</taxon>
        <taxon>Glomeromycetes</taxon>
        <taxon>Glomerales</taxon>
        <taxon>Glomeraceae</taxon>
        <taxon>Glomus</taxon>
    </lineage>
</organism>
<comment type="caution">
    <text evidence="1">The sequence shown here is derived from an EMBL/GenBank/DDBJ whole genome shotgun (WGS) entry which is preliminary data.</text>
</comment>
<keyword evidence="2" id="KW-1185">Reference proteome</keyword>
<evidence type="ECO:0000313" key="1">
    <source>
        <dbReference type="EMBL" id="RIA97751.1"/>
    </source>
</evidence>
<sequence>MLEIGNNTQICPTDISDKFQLENGWALKSNQRYGQRGSGKHIIVIVKAYLEGFFLAENVNKTDQISAKDMVIELNKLAEEGEI</sequence>
<proteinExistence type="predicted"/>
<name>A0A397TRQ8_9GLOM</name>
<gene>
    <name evidence="1" type="ORF">C1645_813622</name>
</gene>
<reference evidence="1 2" key="1">
    <citation type="submission" date="2018-06" db="EMBL/GenBank/DDBJ databases">
        <title>Comparative genomics reveals the genomic features of Rhizophagus irregularis, R. cerebriforme, R. diaphanum and Gigaspora rosea, and their symbiotic lifestyle signature.</title>
        <authorList>
            <person name="Morin E."/>
            <person name="San Clemente H."/>
            <person name="Chen E.C.H."/>
            <person name="De La Providencia I."/>
            <person name="Hainaut M."/>
            <person name="Kuo A."/>
            <person name="Kohler A."/>
            <person name="Murat C."/>
            <person name="Tang N."/>
            <person name="Roy S."/>
            <person name="Loubradou J."/>
            <person name="Henrissat B."/>
            <person name="Grigoriev I.V."/>
            <person name="Corradi N."/>
            <person name="Roux C."/>
            <person name="Martin F.M."/>
        </authorList>
    </citation>
    <scope>NUCLEOTIDE SEQUENCE [LARGE SCALE GENOMIC DNA]</scope>
    <source>
        <strain evidence="1 2">DAOM 227022</strain>
    </source>
</reference>
<dbReference type="Proteomes" id="UP000265703">
    <property type="component" value="Unassembled WGS sequence"/>
</dbReference>
<dbReference type="EMBL" id="QKYT01000025">
    <property type="protein sequence ID" value="RIA97751.1"/>
    <property type="molecule type" value="Genomic_DNA"/>
</dbReference>